<dbReference type="SUPFAM" id="SSF55486">
    <property type="entry name" value="Metalloproteases ('zincins'), catalytic domain"/>
    <property type="match status" value="1"/>
</dbReference>
<dbReference type="InterPro" id="IPR045090">
    <property type="entry name" value="Pept_M3A_M3B"/>
</dbReference>
<feature type="domain" description="Peptidase M3A/M3B catalytic" evidence="7">
    <location>
        <begin position="6"/>
        <end position="226"/>
    </location>
</feature>
<keyword evidence="1 6" id="KW-0645">Protease</keyword>
<keyword evidence="5 6" id="KW-0482">Metalloprotease</keyword>
<organism evidence="8 9">
    <name type="scientific">Microbacterium suwonense</name>
    <dbReference type="NCBI Taxonomy" id="683047"/>
    <lineage>
        <taxon>Bacteria</taxon>
        <taxon>Bacillati</taxon>
        <taxon>Actinomycetota</taxon>
        <taxon>Actinomycetes</taxon>
        <taxon>Micrococcales</taxon>
        <taxon>Microbacteriaceae</taxon>
        <taxon>Microbacterium</taxon>
    </lineage>
</organism>
<evidence type="ECO:0000256" key="4">
    <source>
        <dbReference type="ARBA" id="ARBA00022833"/>
    </source>
</evidence>
<name>A0ABN6X900_9MICO</name>
<gene>
    <name evidence="8" type="ORF">GCM10025863_31620</name>
</gene>
<reference evidence="9" key="1">
    <citation type="journal article" date="2019" name="Int. J. Syst. Evol. Microbiol.">
        <title>The Global Catalogue of Microorganisms (GCM) 10K type strain sequencing project: providing services to taxonomists for standard genome sequencing and annotation.</title>
        <authorList>
            <consortium name="The Broad Institute Genomics Platform"/>
            <consortium name="The Broad Institute Genome Sequencing Center for Infectious Disease"/>
            <person name="Wu L."/>
            <person name="Ma J."/>
        </authorList>
    </citation>
    <scope>NUCLEOTIDE SEQUENCE [LARGE SCALE GENOMIC DNA]</scope>
    <source>
        <strain evidence="9">NBRC 106310</strain>
    </source>
</reference>
<protein>
    <recommendedName>
        <fullName evidence="7">Peptidase M3A/M3B catalytic domain-containing protein</fullName>
    </recommendedName>
</protein>
<evidence type="ECO:0000313" key="9">
    <source>
        <dbReference type="Proteomes" id="UP001321543"/>
    </source>
</evidence>
<dbReference type="PANTHER" id="PTHR11804:SF84">
    <property type="entry name" value="SACCHAROLYSIN"/>
    <property type="match status" value="1"/>
</dbReference>
<evidence type="ECO:0000313" key="8">
    <source>
        <dbReference type="EMBL" id="BDZ40548.1"/>
    </source>
</evidence>
<evidence type="ECO:0000256" key="3">
    <source>
        <dbReference type="ARBA" id="ARBA00022801"/>
    </source>
</evidence>
<sequence length="233" mass="26159">MRGQVLPEAALVCNFPRGLMEHREVQTFFHEFGHLVHDILGGDQEWVEFSGVATEWDFVEAPSQMLEEWVWDAEVLASFATDESGTPIPADLVARMREADAFGRALLVRMQLGHARVSYHLHMDRPADIAAASDHWYEVSSPVGKLEGTHSYAAFGHLTEYGSCYYTYQWSLVIARDLLTGFAGLMDPASATRYRREILEPGGRRDAADLVEAFLGRPFTVDAYREFLGEPSS</sequence>
<evidence type="ECO:0000256" key="2">
    <source>
        <dbReference type="ARBA" id="ARBA00022723"/>
    </source>
</evidence>
<keyword evidence="3 6" id="KW-0378">Hydrolase</keyword>
<keyword evidence="4 6" id="KW-0862">Zinc</keyword>
<dbReference type="Pfam" id="PF01432">
    <property type="entry name" value="Peptidase_M3"/>
    <property type="match status" value="1"/>
</dbReference>
<proteinExistence type="inferred from homology"/>
<keyword evidence="2 6" id="KW-0479">Metal-binding</keyword>
<evidence type="ECO:0000259" key="7">
    <source>
        <dbReference type="Pfam" id="PF01432"/>
    </source>
</evidence>
<evidence type="ECO:0000256" key="6">
    <source>
        <dbReference type="RuleBase" id="RU003435"/>
    </source>
</evidence>
<evidence type="ECO:0000256" key="1">
    <source>
        <dbReference type="ARBA" id="ARBA00022670"/>
    </source>
</evidence>
<dbReference type="Gene3D" id="1.10.1370.40">
    <property type="match status" value="2"/>
</dbReference>
<dbReference type="InterPro" id="IPR001567">
    <property type="entry name" value="Pept_M3A_M3B_dom"/>
</dbReference>
<accession>A0ABN6X900</accession>
<comment type="cofactor">
    <cofactor evidence="6">
        <name>Zn(2+)</name>
        <dbReference type="ChEBI" id="CHEBI:29105"/>
    </cofactor>
    <text evidence="6">Binds 1 zinc ion.</text>
</comment>
<dbReference type="EMBL" id="AP027728">
    <property type="protein sequence ID" value="BDZ40548.1"/>
    <property type="molecule type" value="Genomic_DNA"/>
</dbReference>
<keyword evidence="9" id="KW-1185">Reference proteome</keyword>
<dbReference type="Proteomes" id="UP001321543">
    <property type="component" value="Chromosome"/>
</dbReference>
<dbReference type="PANTHER" id="PTHR11804">
    <property type="entry name" value="PROTEASE M3 THIMET OLIGOPEPTIDASE-RELATED"/>
    <property type="match status" value="1"/>
</dbReference>
<evidence type="ECO:0000256" key="5">
    <source>
        <dbReference type="ARBA" id="ARBA00023049"/>
    </source>
</evidence>
<comment type="similarity">
    <text evidence="6">Belongs to the peptidase M3 family.</text>
</comment>